<feature type="domain" description="GFO/IDH/MocA-like oxidoreductase" evidence="3">
    <location>
        <begin position="137"/>
        <end position="279"/>
    </location>
</feature>
<reference evidence="4 5" key="1">
    <citation type="submission" date="2016-01" db="EMBL/GenBank/DDBJ databases">
        <authorList>
            <person name="Oliw E.H."/>
        </authorList>
    </citation>
    <scope>NUCLEOTIDE SEQUENCE [LARGE SCALE GENOMIC DNA]</scope>
    <source>
        <strain evidence="4 5">Kerr 14</strain>
    </source>
</reference>
<dbReference type="PANTHER" id="PTHR43818">
    <property type="entry name" value="BCDNA.GH03377"/>
    <property type="match status" value="1"/>
</dbReference>
<dbReference type="InterPro" id="IPR055170">
    <property type="entry name" value="GFO_IDH_MocA-like_dom"/>
</dbReference>
<dbReference type="Proteomes" id="UP000191897">
    <property type="component" value="Unassembled WGS sequence"/>
</dbReference>
<dbReference type="InterPro" id="IPR050463">
    <property type="entry name" value="Gfo/Idh/MocA_oxidrdct_glycsds"/>
</dbReference>
<evidence type="ECO:0000259" key="3">
    <source>
        <dbReference type="Pfam" id="PF22725"/>
    </source>
</evidence>
<dbReference type="Gene3D" id="3.30.360.10">
    <property type="entry name" value="Dihydrodipicolinate Reductase, domain 2"/>
    <property type="match status" value="1"/>
</dbReference>
<sequence length="380" mass="40976">MKKLRVGVVGVGTVALRGVIPHLVQDDLQDRLELAALCDPVIERAEGTAHQYGIAQAYASYDEFLQKSDVDVITLASPIGVHFEQGMKAIEAGKHVHFNKTMTTTLAEANRLIEAAGRNGVKLVSSPGEMLRPHNIKVRQMIRDGVIGKLSWAICGAAFADYHVDEPERDGAPGGKPINPAWYFKKPGGGPLYDMSVYSLHSLTGILGPARSVMAMSGIALPVREFAGHLIETEADDNTLILLEFPGNAYAVVYGTAAGTLGDPLDFSGRYYGTKGRIEGLRLNGEYFDYEGREEAVTAPDGGTQPGFGGNEWILPNIDGVHKTIPEQHVHADLMQLIDWVQLGKPSVATAEHARHVIEIIEAAFSSAATGQRIPLTTAF</sequence>
<proteinExistence type="predicted"/>
<dbReference type="InterPro" id="IPR000683">
    <property type="entry name" value="Gfo/Idh/MocA-like_OxRdtase_N"/>
</dbReference>
<dbReference type="GO" id="GO:0016491">
    <property type="term" value="F:oxidoreductase activity"/>
    <property type="evidence" value="ECO:0007669"/>
    <property type="project" value="UniProtKB-KW"/>
</dbReference>
<dbReference type="Pfam" id="PF22725">
    <property type="entry name" value="GFO_IDH_MocA_C3"/>
    <property type="match status" value="1"/>
</dbReference>
<organism evidence="4 5">
    <name type="scientific">Agrobacterium tumefaciens str. Kerr 14</name>
    <dbReference type="NCBI Taxonomy" id="1183424"/>
    <lineage>
        <taxon>Bacteria</taxon>
        <taxon>Pseudomonadati</taxon>
        <taxon>Pseudomonadota</taxon>
        <taxon>Alphaproteobacteria</taxon>
        <taxon>Hyphomicrobiales</taxon>
        <taxon>Rhizobiaceae</taxon>
        <taxon>Rhizobium/Agrobacterium group</taxon>
        <taxon>Agrobacterium</taxon>
        <taxon>Agrobacterium tumefaciens complex</taxon>
    </lineage>
</organism>
<dbReference type="Pfam" id="PF01408">
    <property type="entry name" value="GFO_IDH_MocA"/>
    <property type="match status" value="1"/>
</dbReference>
<dbReference type="InterPro" id="IPR036291">
    <property type="entry name" value="NAD(P)-bd_dom_sf"/>
</dbReference>
<dbReference type="SUPFAM" id="SSF51735">
    <property type="entry name" value="NAD(P)-binding Rossmann-fold domains"/>
    <property type="match status" value="1"/>
</dbReference>
<protein>
    <submittedName>
        <fullName evidence="4">Oxidoreductase domain protein</fullName>
    </submittedName>
</protein>
<dbReference type="Gene3D" id="3.40.50.720">
    <property type="entry name" value="NAD(P)-binding Rossmann-like Domain"/>
    <property type="match status" value="1"/>
</dbReference>
<name>A0A1S7SA68_AGRTU</name>
<evidence type="ECO:0000256" key="1">
    <source>
        <dbReference type="ARBA" id="ARBA00023002"/>
    </source>
</evidence>
<dbReference type="AlphaFoldDB" id="A0A1S7SA68"/>
<gene>
    <name evidence="4" type="ORF">AGR4C_pa50003</name>
</gene>
<dbReference type="RefSeq" id="WP_080867525.1">
    <property type="nucleotide sequence ID" value="NZ_LT009732.1"/>
</dbReference>
<evidence type="ECO:0000313" key="4">
    <source>
        <dbReference type="EMBL" id="CUX65317.1"/>
    </source>
</evidence>
<accession>A0A1S7SA68</accession>
<feature type="domain" description="Gfo/Idh/MocA-like oxidoreductase N-terminal" evidence="2">
    <location>
        <begin position="4"/>
        <end position="123"/>
    </location>
</feature>
<keyword evidence="1" id="KW-0560">Oxidoreductase</keyword>
<dbReference type="GO" id="GO:0000166">
    <property type="term" value="F:nucleotide binding"/>
    <property type="evidence" value="ECO:0007669"/>
    <property type="project" value="InterPro"/>
</dbReference>
<dbReference type="SUPFAM" id="SSF55347">
    <property type="entry name" value="Glyceraldehyde-3-phosphate dehydrogenase-like, C-terminal domain"/>
    <property type="match status" value="1"/>
</dbReference>
<evidence type="ECO:0000259" key="2">
    <source>
        <dbReference type="Pfam" id="PF01408"/>
    </source>
</evidence>
<evidence type="ECO:0000313" key="5">
    <source>
        <dbReference type="Proteomes" id="UP000191897"/>
    </source>
</evidence>
<dbReference type="EMBL" id="FBWC01000036">
    <property type="protein sequence ID" value="CUX65317.1"/>
    <property type="molecule type" value="Genomic_DNA"/>
</dbReference>
<dbReference type="PANTHER" id="PTHR43818:SF11">
    <property type="entry name" value="BCDNA.GH03377"/>
    <property type="match status" value="1"/>
</dbReference>